<feature type="transmembrane region" description="Helical" evidence="1">
    <location>
        <begin position="65"/>
        <end position="84"/>
    </location>
</feature>
<keyword evidence="1" id="KW-0472">Membrane</keyword>
<dbReference type="Pfam" id="PF19728">
    <property type="entry name" value="DUF6220"/>
    <property type="match status" value="1"/>
</dbReference>
<keyword evidence="1" id="KW-0812">Transmembrane</keyword>
<protein>
    <submittedName>
        <fullName evidence="2">Uncharacterized protein</fullName>
    </submittedName>
</protein>
<evidence type="ECO:0000256" key="1">
    <source>
        <dbReference type="SAM" id="Phobius"/>
    </source>
</evidence>
<comment type="caution">
    <text evidence="2">The sequence shown here is derived from an EMBL/GenBank/DDBJ whole genome shotgun (WGS) entry which is preliminary data.</text>
</comment>
<dbReference type="EMBL" id="QJVJ01000006">
    <property type="protein sequence ID" value="PYI53864.1"/>
    <property type="molecule type" value="Genomic_DNA"/>
</dbReference>
<sequence>MMNDTSRTGTPVQAGDNVPPGRIRISRFLYAVLALLFAACIVVQVLFAGMGIFKDAADWELHRAFVLYFDKIPLVLFVLSFVGGIRGSLRWWGIGLFAMSSLQYVTALAFADVWMVAVWHPVNALLMFAVALYLTRRSRGWLSGIGR</sequence>
<feature type="transmembrane region" description="Helical" evidence="1">
    <location>
        <begin position="28"/>
        <end position="53"/>
    </location>
</feature>
<evidence type="ECO:0000313" key="3">
    <source>
        <dbReference type="Proteomes" id="UP000247476"/>
    </source>
</evidence>
<feature type="transmembrane region" description="Helical" evidence="1">
    <location>
        <begin position="117"/>
        <end position="135"/>
    </location>
</feature>
<accession>A0A2V5K7C5</accession>
<organism evidence="2 3">
    <name type="scientific">Paenibacillus flagellatus</name>
    <dbReference type="NCBI Taxonomy" id="2211139"/>
    <lineage>
        <taxon>Bacteria</taxon>
        <taxon>Bacillati</taxon>
        <taxon>Bacillota</taxon>
        <taxon>Bacilli</taxon>
        <taxon>Bacillales</taxon>
        <taxon>Paenibacillaceae</taxon>
        <taxon>Paenibacillus</taxon>
    </lineage>
</organism>
<name>A0A2V5K7C5_9BACL</name>
<keyword evidence="1" id="KW-1133">Transmembrane helix</keyword>
<gene>
    <name evidence="2" type="ORF">DLM86_15015</name>
</gene>
<feature type="transmembrane region" description="Helical" evidence="1">
    <location>
        <begin position="91"/>
        <end position="111"/>
    </location>
</feature>
<keyword evidence="3" id="KW-1185">Reference proteome</keyword>
<dbReference type="AlphaFoldDB" id="A0A2V5K7C5"/>
<dbReference type="InterPro" id="IPR046192">
    <property type="entry name" value="DUF6220"/>
</dbReference>
<proteinExistence type="predicted"/>
<evidence type="ECO:0000313" key="2">
    <source>
        <dbReference type="EMBL" id="PYI53864.1"/>
    </source>
</evidence>
<reference evidence="2 3" key="1">
    <citation type="submission" date="2018-05" db="EMBL/GenBank/DDBJ databases">
        <title>Paenibacillus flagellatus sp. nov., isolated from selenium mineral soil.</title>
        <authorList>
            <person name="Dai X."/>
        </authorList>
    </citation>
    <scope>NUCLEOTIDE SEQUENCE [LARGE SCALE GENOMIC DNA]</scope>
    <source>
        <strain evidence="2 3">DXL2</strain>
    </source>
</reference>
<dbReference type="Proteomes" id="UP000247476">
    <property type="component" value="Unassembled WGS sequence"/>
</dbReference>